<evidence type="ECO:0000256" key="2">
    <source>
        <dbReference type="ARBA" id="ARBA00022723"/>
    </source>
</evidence>
<name>A0ABD2YHB2_9GENT</name>
<protein>
    <recommendedName>
        <fullName evidence="7">Fe2OG dioxygenase domain-containing protein</fullName>
    </recommendedName>
</protein>
<keyword evidence="4 6" id="KW-0560">Oxidoreductase</keyword>
<organism evidence="8 9">
    <name type="scientific">Cinchona calisaya</name>
    <dbReference type="NCBI Taxonomy" id="153742"/>
    <lineage>
        <taxon>Eukaryota</taxon>
        <taxon>Viridiplantae</taxon>
        <taxon>Streptophyta</taxon>
        <taxon>Embryophyta</taxon>
        <taxon>Tracheophyta</taxon>
        <taxon>Spermatophyta</taxon>
        <taxon>Magnoliopsida</taxon>
        <taxon>eudicotyledons</taxon>
        <taxon>Gunneridae</taxon>
        <taxon>Pentapetalae</taxon>
        <taxon>asterids</taxon>
        <taxon>lamiids</taxon>
        <taxon>Gentianales</taxon>
        <taxon>Rubiaceae</taxon>
        <taxon>Cinchonoideae</taxon>
        <taxon>Cinchoneae</taxon>
        <taxon>Cinchona</taxon>
    </lineage>
</organism>
<dbReference type="Gene3D" id="2.60.120.330">
    <property type="entry name" value="B-lactam Antibiotic, Isopenicillin N Synthase, Chain"/>
    <property type="match status" value="1"/>
</dbReference>
<dbReference type="GO" id="GO:0031418">
    <property type="term" value="F:L-ascorbic acid binding"/>
    <property type="evidence" value="ECO:0007669"/>
    <property type="project" value="UniProtKB-KW"/>
</dbReference>
<accession>A0ABD2YHB2</accession>
<dbReference type="InterPro" id="IPR005123">
    <property type="entry name" value="Oxoglu/Fe-dep_dioxygenase_dom"/>
</dbReference>
<proteinExistence type="inferred from homology"/>
<dbReference type="PANTHER" id="PTHR10209:SF429">
    <property type="entry name" value="1-AMINOCYCLOPROPANE-1-CARBOXYLATE OXIDASE HOMOLOG 1-LIKE"/>
    <property type="match status" value="1"/>
</dbReference>
<evidence type="ECO:0000256" key="4">
    <source>
        <dbReference type="ARBA" id="ARBA00023002"/>
    </source>
</evidence>
<dbReference type="InterPro" id="IPR026992">
    <property type="entry name" value="DIOX_N"/>
</dbReference>
<keyword evidence="3" id="KW-0847">Vitamin C</keyword>
<gene>
    <name evidence="8" type="ORF">ACH5RR_031478</name>
</gene>
<keyword evidence="9" id="KW-1185">Reference proteome</keyword>
<feature type="domain" description="Fe2OG dioxygenase" evidence="7">
    <location>
        <begin position="222"/>
        <end position="328"/>
    </location>
</feature>
<dbReference type="EMBL" id="JBJUIK010000013">
    <property type="protein sequence ID" value="KAL3506096.1"/>
    <property type="molecule type" value="Genomic_DNA"/>
</dbReference>
<evidence type="ECO:0000313" key="9">
    <source>
        <dbReference type="Proteomes" id="UP001630127"/>
    </source>
</evidence>
<dbReference type="InterPro" id="IPR027443">
    <property type="entry name" value="IPNS-like_sf"/>
</dbReference>
<evidence type="ECO:0000256" key="3">
    <source>
        <dbReference type="ARBA" id="ARBA00022896"/>
    </source>
</evidence>
<comment type="similarity">
    <text evidence="1 6">Belongs to the iron/ascorbate-dependent oxidoreductase family.</text>
</comment>
<dbReference type="PROSITE" id="PS51471">
    <property type="entry name" value="FE2OG_OXY"/>
    <property type="match status" value="1"/>
</dbReference>
<dbReference type="SUPFAM" id="SSF51197">
    <property type="entry name" value="Clavaminate synthase-like"/>
    <property type="match status" value="1"/>
</dbReference>
<dbReference type="GO" id="GO:0009805">
    <property type="term" value="P:coumarin biosynthetic process"/>
    <property type="evidence" value="ECO:0007669"/>
    <property type="project" value="UniProtKB-ARBA"/>
</dbReference>
<dbReference type="AlphaFoldDB" id="A0ABD2YHB2"/>
<evidence type="ECO:0000256" key="1">
    <source>
        <dbReference type="ARBA" id="ARBA00008056"/>
    </source>
</evidence>
<evidence type="ECO:0000256" key="6">
    <source>
        <dbReference type="RuleBase" id="RU003682"/>
    </source>
</evidence>
<dbReference type="Pfam" id="PF03171">
    <property type="entry name" value="2OG-FeII_Oxy"/>
    <property type="match status" value="1"/>
</dbReference>
<reference evidence="8 9" key="1">
    <citation type="submission" date="2024-11" db="EMBL/GenBank/DDBJ databases">
        <title>A near-complete genome assembly of Cinchona calisaya.</title>
        <authorList>
            <person name="Lian D.C."/>
            <person name="Zhao X.W."/>
            <person name="Wei L."/>
        </authorList>
    </citation>
    <scope>NUCLEOTIDE SEQUENCE [LARGE SCALE GENOMIC DNA]</scope>
    <source>
        <tissue evidence="8">Nenye</tissue>
    </source>
</reference>
<evidence type="ECO:0000259" key="7">
    <source>
        <dbReference type="PROSITE" id="PS51471"/>
    </source>
</evidence>
<evidence type="ECO:0000313" key="8">
    <source>
        <dbReference type="EMBL" id="KAL3506096.1"/>
    </source>
</evidence>
<dbReference type="GO" id="GO:0002238">
    <property type="term" value="P:response to molecule of fungal origin"/>
    <property type="evidence" value="ECO:0007669"/>
    <property type="project" value="UniProtKB-ARBA"/>
</dbReference>
<dbReference type="FunFam" id="2.60.120.330:FF:000005">
    <property type="entry name" value="1-aminocyclopropane-1-carboxylate oxidase homolog 1"/>
    <property type="match status" value="1"/>
</dbReference>
<sequence length="377" mass="42246">MGSLDQRMDKSIAKEITTQLGADNDDRLEHLKAFDDTKAGVKGLIDAGITSLPKIFIRPVDELVEESNIGRSQAQVPVIDLSGIQSDDQRKRIVSELRRASEEWGFFQVVNHGIPESVLNGMIDGICKFHEQDTELKKEYYSRDQLRKVRYESNIDLYHSRAANWRDSLTISLVACNELEPDELPQVCRGTAIDYVNHVTKLGGTLFDLLSEALGMKLDNLRAMECGRGRTFVGHYYPACPEPDLTLGTNRHTDAAFLTILLQDHIGGLQFLHDDQWTDVPPIPGGLVASIADLLQIVSNDKFKSVEHRVIANRTGPRISVPCFFAGAVVPAKIYGPVKELISEKSPALYREFTVREFLDHFMSKPIDKSGLDHFKI</sequence>
<keyword evidence="2 6" id="KW-0479">Metal-binding</keyword>
<comment type="caution">
    <text evidence="8">The sequence shown here is derived from an EMBL/GenBank/DDBJ whole genome shotgun (WGS) entry which is preliminary data.</text>
</comment>
<keyword evidence="5 6" id="KW-0408">Iron</keyword>
<dbReference type="PANTHER" id="PTHR10209">
    <property type="entry name" value="OXIDOREDUCTASE, 2OG-FE II OXYGENASE FAMILY PROTEIN"/>
    <property type="match status" value="1"/>
</dbReference>
<evidence type="ECO:0000256" key="5">
    <source>
        <dbReference type="ARBA" id="ARBA00023004"/>
    </source>
</evidence>
<dbReference type="GO" id="GO:0046872">
    <property type="term" value="F:metal ion binding"/>
    <property type="evidence" value="ECO:0007669"/>
    <property type="project" value="UniProtKB-KW"/>
</dbReference>
<dbReference type="InterPro" id="IPR044861">
    <property type="entry name" value="IPNS-like_FE2OG_OXY"/>
</dbReference>
<dbReference type="Proteomes" id="UP001630127">
    <property type="component" value="Unassembled WGS sequence"/>
</dbReference>
<dbReference type="Pfam" id="PF14226">
    <property type="entry name" value="DIOX_N"/>
    <property type="match status" value="1"/>
</dbReference>
<dbReference type="GO" id="GO:0016706">
    <property type="term" value="F:2-oxoglutarate-dependent dioxygenase activity"/>
    <property type="evidence" value="ECO:0007669"/>
    <property type="project" value="UniProtKB-ARBA"/>
</dbReference>